<sequence length="177" mass="19760">MAALNNQFAELVKQIQKTPDNQILKQDLIQQVTKMKAIAQENPMVLIENNPMALFHLADVYPPNSAKYKQTMRQAANLGCTPAMVVMIKILGNSNDTGDLKKAVHYLAMLKKSGDSYNISQAQLLVEENPQLAKAVQDQTQAKQKLNYGLTHRFFAPQQPSDNDESIVHRDRLACPG</sequence>
<gene>
    <name evidence="1" type="ORF">NCTC11532_00636</name>
</gene>
<evidence type="ECO:0000313" key="2">
    <source>
        <dbReference type="Proteomes" id="UP000255297"/>
    </source>
</evidence>
<reference evidence="1 2" key="1">
    <citation type="submission" date="2018-06" db="EMBL/GenBank/DDBJ databases">
        <authorList>
            <consortium name="Pathogen Informatics"/>
            <person name="Doyle S."/>
        </authorList>
    </citation>
    <scope>NUCLEOTIDE SEQUENCE [LARGE SCALE GENOMIC DNA]</scope>
    <source>
        <strain evidence="1 2">NCTC11532</strain>
    </source>
</reference>
<evidence type="ECO:0000313" key="1">
    <source>
        <dbReference type="EMBL" id="STY28462.1"/>
    </source>
</evidence>
<dbReference type="AlphaFoldDB" id="A0A378LRK5"/>
<organism evidence="1 2">
    <name type="scientific">Legionella wadsworthii</name>
    <dbReference type="NCBI Taxonomy" id="28088"/>
    <lineage>
        <taxon>Bacteria</taxon>
        <taxon>Pseudomonadati</taxon>
        <taxon>Pseudomonadota</taxon>
        <taxon>Gammaproteobacteria</taxon>
        <taxon>Legionellales</taxon>
        <taxon>Legionellaceae</taxon>
        <taxon>Legionella</taxon>
    </lineage>
</organism>
<name>A0A378LRK5_9GAMM</name>
<dbReference type="Proteomes" id="UP000255297">
    <property type="component" value="Unassembled WGS sequence"/>
</dbReference>
<protein>
    <submittedName>
        <fullName evidence="1">Dot/Icm secretion system substrate</fullName>
    </submittedName>
</protein>
<proteinExistence type="predicted"/>
<dbReference type="InterPro" id="IPR011990">
    <property type="entry name" value="TPR-like_helical_dom_sf"/>
</dbReference>
<accession>A0A378LRK5</accession>
<dbReference type="EMBL" id="UGPB01000001">
    <property type="protein sequence ID" value="STY28462.1"/>
    <property type="molecule type" value="Genomic_DNA"/>
</dbReference>
<keyword evidence="2" id="KW-1185">Reference proteome</keyword>
<dbReference type="OrthoDB" id="5645462at2"/>
<dbReference type="RefSeq" id="WP_031563828.1">
    <property type="nucleotide sequence ID" value="NZ_CAAAIS010000002.1"/>
</dbReference>
<dbReference type="Gene3D" id="1.25.40.10">
    <property type="entry name" value="Tetratricopeptide repeat domain"/>
    <property type="match status" value="1"/>
</dbReference>